<comment type="caution">
    <text evidence="3">The sequence shown here is derived from an EMBL/GenBank/DDBJ whole genome shotgun (WGS) entry which is preliminary data.</text>
</comment>
<dbReference type="PANTHER" id="PTHR46188:SF1">
    <property type="entry name" value="BOLA-LIKE PROTEIN 3"/>
    <property type="match status" value="1"/>
</dbReference>
<dbReference type="Gene3D" id="3.30.300.90">
    <property type="entry name" value="BolA-like"/>
    <property type="match status" value="1"/>
</dbReference>
<evidence type="ECO:0008006" key="5">
    <source>
        <dbReference type="Google" id="ProtNLM"/>
    </source>
</evidence>
<organism evidence="3 4">
    <name type="scientific">Polyplax serrata</name>
    <name type="common">Common mouse louse</name>
    <dbReference type="NCBI Taxonomy" id="468196"/>
    <lineage>
        <taxon>Eukaryota</taxon>
        <taxon>Metazoa</taxon>
        <taxon>Ecdysozoa</taxon>
        <taxon>Arthropoda</taxon>
        <taxon>Hexapoda</taxon>
        <taxon>Insecta</taxon>
        <taxon>Pterygota</taxon>
        <taxon>Neoptera</taxon>
        <taxon>Paraneoptera</taxon>
        <taxon>Psocodea</taxon>
        <taxon>Troctomorpha</taxon>
        <taxon>Phthiraptera</taxon>
        <taxon>Anoplura</taxon>
        <taxon>Polyplacidae</taxon>
        <taxon>Polyplax</taxon>
    </lineage>
</organism>
<reference evidence="3 4" key="1">
    <citation type="submission" date="2023-09" db="EMBL/GenBank/DDBJ databases">
        <title>Genomes of two closely related lineages of the louse Polyplax serrata with different host specificities.</title>
        <authorList>
            <person name="Martinu J."/>
            <person name="Tarabai H."/>
            <person name="Stefka J."/>
            <person name="Hypsa V."/>
        </authorList>
    </citation>
    <scope>NUCLEOTIDE SEQUENCE [LARGE SCALE GENOMIC DNA]</scope>
    <source>
        <strain evidence="3">98ZLc_SE</strain>
    </source>
</reference>
<dbReference type="SUPFAM" id="SSF82657">
    <property type="entry name" value="BolA-like"/>
    <property type="match status" value="1"/>
</dbReference>
<gene>
    <name evidence="3" type="ORF">RUM44_013792</name>
</gene>
<dbReference type="InterPro" id="IPR002634">
    <property type="entry name" value="BolA"/>
</dbReference>
<sequence length="121" mass="13934">MLLLNRNNFVRGIFSRNESLVAFGLKSQFASRVWCSSNERSLKPSDKMMECLKVRFPLAKHIEVVDVSGGCGSMYEVFVESIEFKGLSMVKQHRLINETLKEDIKKMHGLRIQTKVPDENR</sequence>
<keyword evidence="4" id="KW-1185">Reference proteome</keyword>
<comment type="similarity">
    <text evidence="1 2">Belongs to the BolA/IbaG family.</text>
</comment>
<evidence type="ECO:0000256" key="2">
    <source>
        <dbReference type="RuleBase" id="RU003860"/>
    </source>
</evidence>
<dbReference type="InterPro" id="IPR036065">
    <property type="entry name" value="BolA-like_sf"/>
</dbReference>
<proteinExistence type="inferred from homology"/>
<dbReference type="InterPro" id="IPR052275">
    <property type="entry name" value="Mt_Fe-S_assembly_factor"/>
</dbReference>
<accession>A0ABR1BJ31</accession>
<evidence type="ECO:0000313" key="3">
    <source>
        <dbReference type="EMBL" id="KAK6642069.1"/>
    </source>
</evidence>
<name>A0ABR1BJ31_POLSC</name>
<evidence type="ECO:0000256" key="1">
    <source>
        <dbReference type="ARBA" id="ARBA00005578"/>
    </source>
</evidence>
<dbReference type="Proteomes" id="UP001359485">
    <property type="component" value="Unassembled WGS sequence"/>
</dbReference>
<dbReference type="PANTHER" id="PTHR46188">
    <property type="entry name" value="BOLA-LIKE PROTEIN 3"/>
    <property type="match status" value="1"/>
</dbReference>
<dbReference type="Pfam" id="PF01722">
    <property type="entry name" value="BolA"/>
    <property type="match status" value="1"/>
</dbReference>
<protein>
    <recommendedName>
        <fullName evidence="5">BolA-like protein 3</fullName>
    </recommendedName>
</protein>
<dbReference type="EMBL" id="JAWJWF010000001">
    <property type="protein sequence ID" value="KAK6642069.1"/>
    <property type="molecule type" value="Genomic_DNA"/>
</dbReference>
<evidence type="ECO:0000313" key="4">
    <source>
        <dbReference type="Proteomes" id="UP001359485"/>
    </source>
</evidence>